<dbReference type="EMBL" id="OU963905">
    <property type="protein sequence ID" value="CAH0398888.1"/>
    <property type="molecule type" value="Genomic_DNA"/>
</dbReference>
<feature type="signal peptide" evidence="1">
    <location>
        <begin position="1"/>
        <end position="21"/>
    </location>
</feature>
<sequence length="388" mass="43856">MTERCALSYVLVLLVLELVSSRSNINLVNDVTKETVNRIKRQDGNCVATDTTVRGGEACSGQVIFEEDFSTFRKDVWQIEHYIPVTSHQESPFVSYQNDKSLVYVADGYLHIAPKLQEQMPGFTNESIYLGTLDLFKGCTSRAEECYRQASGADILPPIASARVRSVKFAFTYGTIHVRAKMPQGDWLYPELLLEPYFKKYGHSNFASGVMKIAAARGNRELRVGEEEFGNEILYGGAVMNLVCRDELLSNKLLEDGQWGDQFHNYSLTWTPGYISLSVDGAEWARAVAPGGLRTRFHYTYCKHLPIEKLYTGTKMAPFDIDFYISLGVAAGGITEFPDDSYSVGGRQKPWRNSERKGMLSFWEDLPAWQYTWTQPELLIDHIKVVAL</sequence>
<organism evidence="3 4">
    <name type="scientific">Chilo suppressalis</name>
    <name type="common">Asiatic rice borer moth</name>
    <dbReference type="NCBI Taxonomy" id="168631"/>
    <lineage>
        <taxon>Eukaryota</taxon>
        <taxon>Metazoa</taxon>
        <taxon>Ecdysozoa</taxon>
        <taxon>Arthropoda</taxon>
        <taxon>Hexapoda</taxon>
        <taxon>Insecta</taxon>
        <taxon>Pterygota</taxon>
        <taxon>Neoptera</taxon>
        <taxon>Endopterygota</taxon>
        <taxon>Lepidoptera</taxon>
        <taxon>Glossata</taxon>
        <taxon>Ditrysia</taxon>
        <taxon>Pyraloidea</taxon>
        <taxon>Crambidae</taxon>
        <taxon>Crambinae</taxon>
        <taxon>Chilo</taxon>
    </lineage>
</organism>
<feature type="domain" description="GH16" evidence="2">
    <location>
        <begin position="40"/>
        <end position="388"/>
    </location>
</feature>
<reference evidence="3" key="1">
    <citation type="submission" date="2021-12" db="EMBL/GenBank/DDBJ databases">
        <authorList>
            <person name="King R."/>
        </authorList>
    </citation>
    <scope>NUCLEOTIDE SEQUENCE</scope>
</reference>
<dbReference type="InterPro" id="IPR000757">
    <property type="entry name" value="Beta-glucanase-like"/>
</dbReference>
<dbReference type="Proteomes" id="UP001153292">
    <property type="component" value="Chromosome 12"/>
</dbReference>
<dbReference type="PANTHER" id="PTHR10963">
    <property type="entry name" value="GLYCOSYL HYDROLASE-RELATED"/>
    <property type="match status" value="1"/>
</dbReference>
<dbReference type="InterPro" id="IPR050546">
    <property type="entry name" value="Glycosyl_Hydrlase_16"/>
</dbReference>
<evidence type="ECO:0000313" key="3">
    <source>
        <dbReference type="EMBL" id="CAH0398888.1"/>
    </source>
</evidence>
<feature type="chain" id="PRO_5045155122" description="GH16 domain-containing protein" evidence="1">
    <location>
        <begin position="22"/>
        <end position="388"/>
    </location>
</feature>
<dbReference type="Gene3D" id="2.60.120.200">
    <property type="match status" value="1"/>
</dbReference>
<keyword evidence="1" id="KW-0732">Signal</keyword>
<evidence type="ECO:0000256" key="1">
    <source>
        <dbReference type="SAM" id="SignalP"/>
    </source>
</evidence>
<dbReference type="InterPro" id="IPR013320">
    <property type="entry name" value="ConA-like_dom_sf"/>
</dbReference>
<keyword evidence="4" id="KW-1185">Reference proteome</keyword>
<gene>
    <name evidence="3" type="ORF">CHILSU_LOCUS2014</name>
</gene>
<evidence type="ECO:0000259" key="2">
    <source>
        <dbReference type="PROSITE" id="PS51762"/>
    </source>
</evidence>
<dbReference type="SUPFAM" id="SSF49899">
    <property type="entry name" value="Concanavalin A-like lectins/glucanases"/>
    <property type="match status" value="1"/>
</dbReference>
<dbReference type="PANTHER" id="PTHR10963:SF60">
    <property type="entry name" value="GRAM-NEGATIVE BACTERIA-BINDING PROTEIN 1-RELATED"/>
    <property type="match status" value="1"/>
</dbReference>
<protein>
    <recommendedName>
        <fullName evidence="2">GH16 domain-containing protein</fullName>
    </recommendedName>
</protein>
<dbReference type="PROSITE" id="PS51762">
    <property type="entry name" value="GH16_2"/>
    <property type="match status" value="1"/>
</dbReference>
<accession>A0ABN8ASS7</accession>
<proteinExistence type="predicted"/>
<name>A0ABN8ASS7_CHISP</name>
<evidence type="ECO:0000313" key="4">
    <source>
        <dbReference type="Proteomes" id="UP001153292"/>
    </source>
</evidence>